<dbReference type="GO" id="GO:0016020">
    <property type="term" value="C:membrane"/>
    <property type="evidence" value="ECO:0007669"/>
    <property type="project" value="UniProtKB-SubCell"/>
</dbReference>
<evidence type="ECO:0000256" key="1">
    <source>
        <dbReference type="ARBA" id="ARBA00004141"/>
    </source>
</evidence>
<dbReference type="OrthoDB" id="9795496at2"/>
<dbReference type="PANTHER" id="PTHR10057">
    <property type="entry name" value="PERIPHERAL-TYPE BENZODIAZEPINE RECEPTOR"/>
    <property type="match status" value="1"/>
</dbReference>
<dbReference type="FunFam" id="1.20.1260.100:FF:000001">
    <property type="entry name" value="translocator protein 2"/>
    <property type="match status" value="1"/>
</dbReference>
<evidence type="ECO:0000256" key="2">
    <source>
        <dbReference type="ARBA" id="ARBA00007524"/>
    </source>
</evidence>
<accession>A0A2S6NKG4</accession>
<keyword evidence="3 6" id="KW-0812">Transmembrane</keyword>
<dbReference type="EMBL" id="NHRY01000073">
    <property type="protein sequence ID" value="PPQ35443.1"/>
    <property type="molecule type" value="Genomic_DNA"/>
</dbReference>
<gene>
    <name evidence="7" type="ORF">CCS01_07585</name>
</gene>
<dbReference type="Pfam" id="PF03073">
    <property type="entry name" value="TspO_MBR"/>
    <property type="match status" value="1"/>
</dbReference>
<dbReference type="PANTHER" id="PTHR10057:SF0">
    <property type="entry name" value="TRANSLOCATOR PROTEIN"/>
    <property type="match status" value="1"/>
</dbReference>
<evidence type="ECO:0000256" key="4">
    <source>
        <dbReference type="ARBA" id="ARBA00022989"/>
    </source>
</evidence>
<dbReference type="CDD" id="cd15904">
    <property type="entry name" value="TSPO_MBR"/>
    <property type="match status" value="1"/>
</dbReference>
<evidence type="ECO:0008006" key="9">
    <source>
        <dbReference type="Google" id="ProtNLM"/>
    </source>
</evidence>
<feature type="transmembrane region" description="Helical" evidence="6">
    <location>
        <begin position="22"/>
        <end position="43"/>
    </location>
</feature>
<dbReference type="PIRSF" id="PIRSF005859">
    <property type="entry name" value="PBR"/>
    <property type="match status" value="1"/>
</dbReference>
<evidence type="ECO:0000256" key="5">
    <source>
        <dbReference type="ARBA" id="ARBA00023136"/>
    </source>
</evidence>
<keyword evidence="5 6" id="KW-0472">Membrane</keyword>
<comment type="caution">
    <text evidence="7">The sequence shown here is derived from an EMBL/GenBank/DDBJ whole genome shotgun (WGS) entry which is preliminary data.</text>
</comment>
<evidence type="ECO:0000313" key="8">
    <source>
        <dbReference type="Proteomes" id="UP000239724"/>
    </source>
</evidence>
<keyword evidence="4 6" id="KW-1133">Transmembrane helix</keyword>
<organism evidence="7 8">
    <name type="scientific">Rhodopila globiformis</name>
    <name type="common">Rhodopseudomonas globiformis</name>
    <dbReference type="NCBI Taxonomy" id="1071"/>
    <lineage>
        <taxon>Bacteria</taxon>
        <taxon>Pseudomonadati</taxon>
        <taxon>Pseudomonadota</taxon>
        <taxon>Alphaproteobacteria</taxon>
        <taxon>Acetobacterales</taxon>
        <taxon>Acetobacteraceae</taxon>
        <taxon>Rhodopila</taxon>
    </lineage>
</organism>
<feature type="transmembrane region" description="Helical" evidence="6">
    <location>
        <begin position="78"/>
        <end position="97"/>
    </location>
</feature>
<reference evidence="7 8" key="1">
    <citation type="journal article" date="2018" name="Arch. Microbiol.">
        <title>New insights into the metabolic potential of the phototrophic purple bacterium Rhodopila globiformis DSM 161(T) from its draft genome sequence and evidence for a vanadium-dependent nitrogenase.</title>
        <authorList>
            <person name="Imhoff J.F."/>
            <person name="Rahn T."/>
            <person name="Kunzel S."/>
            <person name="Neulinger S.C."/>
        </authorList>
    </citation>
    <scope>NUCLEOTIDE SEQUENCE [LARGE SCALE GENOMIC DNA]</scope>
    <source>
        <strain evidence="7 8">DSM 161</strain>
    </source>
</reference>
<comment type="subcellular location">
    <subcellularLocation>
        <location evidence="1">Membrane</location>
        <topology evidence="1">Multi-pass membrane protein</topology>
    </subcellularLocation>
</comment>
<dbReference type="InterPro" id="IPR038330">
    <property type="entry name" value="TspO/MBR-related_sf"/>
</dbReference>
<dbReference type="AlphaFoldDB" id="A0A2S6NKG4"/>
<protein>
    <recommendedName>
        <fullName evidence="9">Tryptophan-rich sensory protein</fullName>
    </recommendedName>
</protein>
<sequence>MAAHALPRWYARLNAPPGTPPYWLFASTWTALYVMVGIAGWLVWKQHGAARPLRLWGWQLAANALWAPAFFAVHSPGLALGVMAVMLILIGLTIRAFRSIRQASAMLMLPYGAWCLYGAYLNAGFWALNQT</sequence>
<keyword evidence="8" id="KW-1185">Reference proteome</keyword>
<evidence type="ECO:0000256" key="3">
    <source>
        <dbReference type="ARBA" id="ARBA00022692"/>
    </source>
</evidence>
<evidence type="ECO:0000256" key="6">
    <source>
        <dbReference type="SAM" id="Phobius"/>
    </source>
</evidence>
<dbReference type="Proteomes" id="UP000239724">
    <property type="component" value="Unassembled WGS sequence"/>
</dbReference>
<dbReference type="InterPro" id="IPR004307">
    <property type="entry name" value="TspO_MBR"/>
</dbReference>
<feature type="transmembrane region" description="Helical" evidence="6">
    <location>
        <begin position="109"/>
        <end position="128"/>
    </location>
</feature>
<comment type="similarity">
    <text evidence="2">Belongs to the TspO/BZRP family.</text>
</comment>
<dbReference type="GO" id="GO:0033013">
    <property type="term" value="P:tetrapyrrole metabolic process"/>
    <property type="evidence" value="ECO:0007669"/>
    <property type="project" value="UniProtKB-ARBA"/>
</dbReference>
<dbReference type="Gene3D" id="1.20.1260.100">
    <property type="entry name" value="TspO/MBR protein"/>
    <property type="match status" value="1"/>
</dbReference>
<evidence type="ECO:0000313" key="7">
    <source>
        <dbReference type="EMBL" id="PPQ35443.1"/>
    </source>
</evidence>
<proteinExistence type="inferred from homology"/>
<name>A0A2S6NKG4_RHOGL</name>